<dbReference type="AlphaFoldDB" id="A0A0F7HD36"/>
<dbReference type="KEGG" id="sfw:WN53_13860"/>
<sequence length="210" mass="23699">MTRKAEPFPHDYAATIELFEKLSPHASFDMIPSGTRLYPFKDGVSYCYLIRSGICGFHHSADEILISILRVPGIVGIGGIVDAEGGIFIQTQSEAEIATLTLSEARQLVSRLNLWELLSRHIFRATHRLFTLGTYLAAPSAYEVLRFQLIELMGEPAQFRERISASQYIQQKTHLSRSSIMKILAQLKQGGYVKLEDGVLKEIYHLPLKY</sequence>
<keyword evidence="1" id="KW-0238">DNA-binding</keyword>
<evidence type="ECO:0000313" key="1">
    <source>
        <dbReference type="EMBL" id="VTR35159.1"/>
    </source>
</evidence>
<dbReference type="InterPro" id="IPR014710">
    <property type="entry name" value="RmlC-like_jellyroll"/>
</dbReference>
<dbReference type="InterPro" id="IPR041687">
    <property type="entry name" value="HTH_46"/>
</dbReference>
<accession>A0A0F7HD36</accession>
<name>A0A0F7HD36_SERFO</name>
<dbReference type="RefSeq" id="WP_024486244.1">
    <property type="nucleotide sequence ID" value="NZ_CAMKUH010000013.1"/>
</dbReference>
<dbReference type="SUPFAM" id="SSF51206">
    <property type="entry name" value="cAMP-binding domain-like"/>
    <property type="match status" value="1"/>
</dbReference>
<dbReference type="GeneID" id="30321255"/>
<protein>
    <submittedName>
        <fullName evidence="1">Putative DNA-binding transcriptional regulator</fullName>
    </submittedName>
</protein>
<organism evidence="1">
    <name type="scientific">Serratia fonticola</name>
    <dbReference type="NCBI Taxonomy" id="47917"/>
    <lineage>
        <taxon>Bacteria</taxon>
        <taxon>Pseudomonadati</taxon>
        <taxon>Pseudomonadota</taxon>
        <taxon>Gammaproteobacteria</taxon>
        <taxon>Enterobacterales</taxon>
        <taxon>Yersiniaceae</taxon>
        <taxon>Serratia</taxon>
    </lineage>
</organism>
<dbReference type="InterPro" id="IPR018490">
    <property type="entry name" value="cNMP-bd_dom_sf"/>
</dbReference>
<dbReference type="Gene3D" id="2.60.120.10">
    <property type="entry name" value="Jelly Rolls"/>
    <property type="match status" value="1"/>
</dbReference>
<dbReference type="GO" id="GO:0003677">
    <property type="term" value="F:DNA binding"/>
    <property type="evidence" value="ECO:0007669"/>
    <property type="project" value="UniProtKB-KW"/>
</dbReference>
<proteinExistence type="predicted"/>
<reference evidence="1" key="1">
    <citation type="submission" date="2019-05" db="EMBL/GenBank/DDBJ databases">
        <authorList>
            <consortium name="Pathogen Informatics"/>
        </authorList>
    </citation>
    <scope>NUCLEOTIDE SEQUENCE [LARGE SCALE GENOMIC DNA]</scope>
    <source>
        <strain evidence="1">NCTC12965</strain>
    </source>
</reference>
<gene>
    <name evidence="1" type="ORF">NCTC12965_03750</name>
</gene>
<dbReference type="EMBL" id="CABEEZ010000077">
    <property type="protein sequence ID" value="VTR35159.1"/>
    <property type="molecule type" value="Genomic_DNA"/>
</dbReference>
<dbReference type="Pfam" id="PF15977">
    <property type="entry name" value="HTH_46"/>
    <property type="match status" value="1"/>
</dbReference>